<proteinExistence type="predicted"/>
<evidence type="ECO:0000313" key="2">
    <source>
        <dbReference type="EMBL" id="MCZ4245543.1"/>
    </source>
</evidence>
<sequence>MKKMMTICFCLIICIGANAQKSVPEIKPGSIMNAMALVNGQEFPLVLTVNSLTAPLSIGWSVDGYGEGAFEMSAKAVDNATKLLNVTQPALGVTKLADDETFCILSKEAYKSLVDQKTFTYNGIKLKIKSPDDATQFKINGKDTDVSHVVSEDDKLHLWILNNAALPLIVQSTGLTTDITISEIK</sequence>
<dbReference type="Proteomes" id="UP001144347">
    <property type="component" value="Unassembled WGS sequence"/>
</dbReference>
<organism evidence="2 3">
    <name type="scientific">Pedobacter punctiformis</name>
    <dbReference type="NCBI Taxonomy" id="3004097"/>
    <lineage>
        <taxon>Bacteria</taxon>
        <taxon>Pseudomonadati</taxon>
        <taxon>Bacteroidota</taxon>
        <taxon>Sphingobacteriia</taxon>
        <taxon>Sphingobacteriales</taxon>
        <taxon>Sphingobacteriaceae</taxon>
        <taxon>Pedobacter</taxon>
    </lineage>
</organism>
<reference evidence="2" key="1">
    <citation type="submission" date="2022-12" db="EMBL/GenBank/DDBJ databases">
        <title>Genome sequence of HCMS5-2.</title>
        <authorList>
            <person name="Woo H."/>
        </authorList>
    </citation>
    <scope>NUCLEOTIDE SEQUENCE</scope>
    <source>
        <strain evidence="2">HCMS5-2</strain>
    </source>
</reference>
<dbReference type="EMBL" id="JAPWGM010000006">
    <property type="protein sequence ID" value="MCZ4245543.1"/>
    <property type="molecule type" value="Genomic_DNA"/>
</dbReference>
<evidence type="ECO:0000256" key="1">
    <source>
        <dbReference type="SAM" id="SignalP"/>
    </source>
</evidence>
<comment type="caution">
    <text evidence="2">The sequence shown here is derived from an EMBL/GenBank/DDBJ whole genome shotgun (WGS) entry which is preliminary data.</text>
</comment>
<protein>
    <submittedName>
        <fullName evidence="2">Uncharacterized protein</fullName>
    </submittedName>
</protein>
<keyword evidence="3" id="KW-1185">Reference proteome</keyword>
<keyword evidence="1" id="KW-0732">Signal</keyword>
<name>A0ABT4LCC1_9SPHI</name>
<accession>A0ABT4LCC1</accession>
<gene>
    <name evidence="2" type="ORF">O0955_16160</name>
</gene>
<feature type="chain" id="PRO_5047176469" evidence="1">
    <location>
        <begin position="20"/>
        <end position="185"/>
    </location>
</feature>
<dbReference type="RefSeq" id="WP_269428594.1">
    <property type="nucleotide sequence ID" value="NZ_JAPWGM010000006.1"/>
</dbReference>
<feature type="signal peptide" evidence="1">
    <location>
        <begin position="1"/>
        <end position="19"/>
    </location>
</feature>
<evidence type="ECO:0000313" key="3">
    <source>
        <dbReference type="Proteomes" id="UP001144347"/>
    </source>
</evidence>